<evidence type="ECO:0000256" key="10">
    <source>
        <dbReference type="ARBA" id="ARBA00053547"/>
    </source>
</evidence>
<comment type="cofactor">
    <cofactor evidence="1 11">
        <name>Mg(2+)</name>
        <dbReference type="ChEBI" id="CHEBI:18420"/>
    </cofactor>
</comment>
<dbReference type="AlphaFoldDB" id="A0A2C8ZJF1"/>
<dbReference type="PROSITE" id="PS00629">
    <property type="entry name" value="IMP_1"/>
    <property type="match status" value="1"/>
</dbReference>
<evidence type="ECO:0000313" key="13">
    <source>
        <dbReference type="Proteomes" id="UP000219440"/>
    </source>
</evidence>
<evidence type="ECO:0000256" key="3">
    <source>
        <dbReference type="ARBA" id="ARBA00013085"/>
    </source>
</evidence>
<dbReference type="Gene3D" id="3.30.540.10">
    <property type="entry name" value="Fructose-1,6-Bisphosphatase, subunit A, domain 1"/>
    <property type="match status" value="1"/>
</dbReference>
<name>A0A2C8ZJF1_9MICO</name>
<dbReference type="GO" id="GO:0004401">
    <property type="term" value="F:histidinol-phosphatase activity"/>
    <property type="evidence" value="ECO:0007669"/>
    <property type="project" value="UniProtKB-EC"/>
</dbReference>
<gene>
    <name evidence="12" type="ORF">SAMN06296378_1462</name>
</gene>
<evidence type="ECO:0000256" key="4">
    <source>
        <dbReference type="ARBA" id="ARBA00021697"/>
    </source>
</evidence>
<keyword evidence="7 11" id="KW-0460">Magnesium</keyword>
<dbReference type="FunFam" id="3.30.540.10:FF:000003">
    <property type="entry name" value="Inositol-1-monophosphatase"/>
    <property type="match status" value="1"/>
</dbReference>
<evidence type="ECO:0000256" key="6">
    <source>
        <dbReference type="ARBA" id="ARBA00022801"/>
    </source>
</evidence>
<organism evidence="12 13">
    <name type="scientific">Salinibacterium xinjiangense</name>
    <dbReference type="NCBI Taxonomy" id="386302"/>
    <lineage>
        <taxon>Bacteria</taxon>
        <taxon>Bacillati</taxon>
        <taxon>Actinomycetota</taxon>
        <taxon>Actinomycetes</taxon>
        <taxon>Micrococcales</taxon>
        <taxon>Microbacteriaceae</taxon>
        <taxon>Salinibacterium</taxon>
    </lineage>
</organism>
<dbReference type="RefSeq" id="WP_097060580.1">
    <property type="nucleotide sequence ID" value="NZ_BMLC01000001.1"/>
</dbReference>
<evidence type="ECO:0000256" key="5">
    <source>
        <dbReference type="ARBA" id="ARBA00022723"/>
    </source>
</evidence>
<feature type="binding site" evidence="11">
    <location>
        <position position="92"/>
    </location>
    <ligand>
        <name>Mg(2+)</name>
        <dbReference type="ChEBI" id="CHEBI:18420"/>
        <label>1</label>
        <note>catalytic</note>
    </ligand>
</feature>
<evidence type="ECO:0000256" key="8">
    <source>
        <dbReference type="ARBA" id="ARBA00033209"/>
    </source>
</evidence>
<dbReference type="GO" id="GO:0008934">
    <property type="term" value="F:inositol monophosphate 1-phosphatase activity"/>
    <property type="evidence" value="ECO:0007669"/>
    <property type="project" value="TreeGrafter"/>
</dbReference>
<feature type="binding site" evidence="11">
    <location>
        <position position="89"/>
    </location>
    <ligand>
        <name>Mg(2+)</name>
        <dbReference type="ChEBI" id="CHEBI:18420"/>
        <label>1</label>
        <note>catalytic</note>
    </ligand>
</feature>
<dbReference type="SUPFAM" id="SSF56655">
    <property type="entry name" value="Carbohydrate phosphatase"/>
    <property type="match status" value="1"/>
</dbReference>
<evidence type="ECO:0000256" key="9">
    <source>
        <dbReference type="ARBA" id="ARBA00049158"/>
    </source>
</evidence>
<dbReference type="EMBL" id="OCST01000003">
    <property type="protein sequence ID" value="SOE64873.1"/>
    <property type="molecule type" value="Genomic_DNA"/>
</dbReference>
<comment type="pathway">
    <text evidence="2">Amino-acid biosynthesis; L-histidine biosynthesis; L-histidine from 5-phospho-alpha-D-ribose 1-diphosphate: step 8/9.</text>
</comment>
<evidence type="ECO:0000256" key="1">
    <source>
        <dbReference type="ARBA" id="ARBA00001946"/>
    </source>
</evidence>
<evidence type="ECO:0000256" key="11">
    <source>
        <dbReference type="PIRSR" id="PIRSR600760-2"/>
    </source>
</evidence>
<dbReference type="EC" id="3.1.3.15" evidence="3"/>
<reference evidence="12 13" key="1">
    <citation type="submission" date="2017-09" db="EMBL/GenBank/DDBJ databases">
        <authorList>
            <person name="Ehlers B."/>
            <person name="Leendertz F.H."/>
        </authorList>
    </citation>
    <scope>NUCLEOTIDE SEQUENCE [LARGE SCALE GENOMIC DNA]</scope>
    <source>
        <strain evidence="12 13">CGMCC 1.05381</strain>
    </source>
</reference>
<evidence type="ECO:0000256" key="2">
    <source>
        <dbReference type="ARBA" id="ARBA00004970"/>
    </source>
</evidence>
<evidence type="ECO:0000313" key="12">
    <source>
        <dbReference type="EMBL" id="SOE64873.1"/>
    </source>
</evidence>
<keyword evidence="6" id="KW-0378">Hydrolase</keyword>
<feature type="binding site" evidence="11">
    <location>
        <position position="91"/>
    </location>
    <ligand>
        <name>Mg(2+)</name>
        <dbReference type="ChEBI" id="CHEBI:18420"/>
        <label>1</label>
        <note>catalytic</note>
    </ligand>
</feature>
<comment type="function">
    <text evidence="10">Catalyzes the dephosphorylation of histidinol-phosphate to histidinol, the direct precursor of histidine.</text>
</comment>
<dbReference type="GO" id="GO:0046872">
    <property type="term" value="F:metal ion binding"/>
    <property type="evidence" value="ECO:0007669"/>
    <property type="project" value="UniProtKB-KW"/>
</dbReference>
<dbReference type="Pfam" id="PF00459">
    <property type="entry name" value="Inositol_P"/>
    <property type="match status" value="1"/>
</dbReference>
<feature type="binding site" evidence="11">
    <location>
        <position position="219"/>
    </location>
    <ligand>
        <name>Mg(2+)</name>
        <dbReference type="ChEBI" id="CHEBI:18420"/>
        <label>1</label>
        <note>catalytic</note>
    </ligand>
</feature>
<dbReference type="InterPro" id="IPR000760">
    <property type="entry name" value="Inositol_monophosphatase-like"/>
</dbReference>
<dbReference type="GO" id="GO:0006020">
    <property type="term" value="P:inositol metabolic process"/>
    <property type="evidence" value="ECO:0007669"/>
    <property type="project" value="TreeGrafter"/>
</dbReference>
<accession>A0A2C8ZJF1</accession>
<evidence type="ECO:0000256" key="7">
    <source>
        <dbReference type="ARBA" id="ARBA00022842"/>
    </source>
</evidence>
<dbReference type="GO" id="GO:0007165">
    <property type="term" value="P:signal transduction"/>
    <property type="evidence" value="ECO:0007669"/>
    <property type="project" value="TreeGrafter"/>
</dbReference>
<proteinExistence type="predicted"/>
<dbReference type="Proteomes" id="UP000219440">
    <property type="component" value="Unassembled WGS sequence"/>
</dbReference>
<dbReference type="PRINTS" id="PR00377">
    <property type="entry name" value="IMPHPHTASES"/>
</dbReference>
<dbReference type="InterPro" id="IPR020583">
    <property type="entry name" value="Inositol_monoP_metal-BS"/>
</dbReference>
<dbReference type="Gene3D" id="3.40.190.80">
    <property type="match status" value="1"/>
</dbReference>
<comment type="catalytic activity">
    <reaction evidence="9">
        <text>L-histidinol phosphate + H2O = L-histidinol + phosphate</text>
        <dbReference type="Rhea" id="RHEA:14465"/>
        <dbReference type="ChEBI" id="CHEBI:15377"/>
        <dbReference type="ChEBI" id="CHEBI:43474"/>
        <dbReference type="ChEBI" id="CHEBI:57699"/>
        <dbReference type="ChEBI" id="CHEBI:57980"/>
        <dbReference type="EC" id="3.1.3.15"/>
    </reaction>
</comment>
<protein>
    <recommendedName>
        <fullName evidence="4">Histidinol-phosphatase</fullName>
        <ecNumber evidence="3">3.1.3.15</ecNumber>
    </recommendedName>
    <alternativeName>
        <fullName evidence="8">Histidinol-phosphate phosphatase</fullName>
    </alternativeName>
</protein>
<dbReference type="OrthoDB" id="9772456at2"/>
<dbReference type="PANTHER" id="PTHR20854:SF4">
    <property type="entry name" value="INOSITOL-1-MONOPHOSPHATASE-RELATED"/>
    <property type="match status" value="1"/>
</dbReference>
<dbReference type="PANTHER" id="PTHR20854">
    <property type="entry name" value="INOSITOL MONOPHOSPHATASE"/>
    <property type="match status" value="1"/>
</dbReference>
<sequence>MTTETEYSLSDDLALALALAANADLISLDRFSAVDLIVTTKPDRTPVTDADQAVERSIRRGIEAARPTDSILGEEYGTKGDSRRQWIIDPIDGTANFMRGIPIWGTLISLAIDGVPVVGVVSSPALGKRWWAATDHGAWAQAAGEDARRIRVSAVTELADASLSYNSITGWDDEGRLDEILGLTRAVWRSRAIGEMWSYMLLAEGAIDVVTEFDLKPYDMAALIPIITEAGGRFTSVDGADGPWNGNALATNGPLHELVLAHLSKTP</sequence>
<feature type="binding site" evidence="11">
    <location>
        <position position="74"/>
    </location>
    <ligand>
        <name>Mg(2+)</name>
        <dbReference type="ChEBI" id="CHEBI:18420"/>
        <label>1</label>
        <note>catalytic</note>
    </ligand>
</feature>
<keyword evidence="5 11" id="KW-0479">Metal-binding</keyword>
<keyword evidence="13" id="KW-1185">Reference proteome</keyword>